<dbReference type="InterPro" id="IPR051795">
    <property type="entry name" value="Glycosyl_Hydrlase_43"/>
</dbReference>
<reference evidence="10" key="1">
    <citation type="submission" date="2016-04" db="EMBL/GenBank/DDBJ databases">
        <title>Draft genome sequence of Paludibacter jiangxiensis strain NM7.</title>
        <authorList>
            <person name="Qiu Y."/>
            <person name="Matsuura N."/>
            <person name="Ohashi A."/>
            <person name="Tourlousse M.D."/>
            <person name="Sekiguchi Y."/>
        </authorList>
    </citation>
    <scope>NUCLEOTIDE SEQUENCE [LARGE SCALE GENOMIC DNA]</scope>
    <source>
        <strain evidence="10">NM7</strain>
    </source>
</reference>
<feature type="signal peptide" evidence="7">
    <location>
        <begin position="1"/>
        <end position="21"/>
    </location>
</feature>
<dbReference type="SUPFAM" id="SSF49899">
    <property type="entry name" value="Concanavalin A-like lectins/glucanases"/>
    <property type="match status" value="1"/>
</dbReference>
<dbReference type="PANTHER" id="PTHR42812">
    <property type="entry name" value="BETA-XYLOSIDASE"/>
    <property type="match status" value="1"/>
</dbReference>
<dbReference type="CDD" id="cd09001">
    <property type="entry name" value="GH43_FsAxh1-like"/>
    <property type="match status" value="1"/>
</dbReference>
<feature type="site" description="Important for catalytic activity, responsible for pKa modulation of the active site Glu and correct orientation of both the proton donor and substrate" evidence="5">
    <location>
        <position position="154"/>
    </location>
</feature>
<dbReference type="Proteomes" id="UP000076586">
    <property type="component" value="Unassembled WGS sequence"/>
</dbReference>
<sequence>MKIIKSHLLFLLLMLTSVVFAQHHTGSWGDQGNGTYINPVLNADYSDPDVIRVGQKYYMVCSEFHFMGMNMLESDDMVNWRIVGRIYNKIEGAEYDSMQRYAGGSWAPALRYHDGKFYVYFCTPDEGLFMSSAEKPEGPWMPLLCVNRVAKWEDPCPFWDEDGQAYLGHSLYGAGPIIVHKMSADGTKLLDEGKTVYTGPVAEGTKLFKRNGYYYMSIPEGGVDKGWQTVLRSKTIYGPYEKRVVLEKGSTAINGPHQGAMVDTPEGEWWFFHFQLAGAVGRVLHLQPMYWHDDWPVVGVDIDRNGIGEPVYVWKKPVTGTTSPVSAPMTDDEFSAPQLGLQWQWNHNPVDAAWSLTAKPGWLTLKALKAPDLKNARNTLTQKIMGDRGEAITQLDASGMLPGQKAGLACMGKEFVAVGVKNEAGKLSLFVETNGKESAAIPISKKSLFLKLKLDIPAAKSRFYYSFDNKTFLPLGSDFEPKWGFWKGARVALFSYNVLNDGGSAAFNFFRYDYDGPKEV</sequence>
<dbReference type="PANTHER" id="PTHR42812:SF12">
    <property type="entry name" value="BETA-XYLOSIDASE-RELATED"/>
    <property type="match status" value="1"/>
</dbReference>
<feature type="domain" description="Beta-xylosidase C-terminal Concanavalin A-like" evidence="8">
    <location>
        <begin position="332"/>
        <end position="512"/>
    </location>
</feature>
<comment type="caution">
    <text evidence="9">The sequence shown here is derived from an EMBL/GenBank/DDBJ whole genome shotgun (WGS) entry which is preliminary data.</text>
</comment>
<dbReference type="Pfam" id="PF17851">
    <property type="entry name" value="GH43_C2"/>
    <property type="match status" value="1"/>
</dbReference>
<dbReference type="RefSeq" id="WP_068706257.1">
    <property type="nucleotide sequence ID" value="NZ_BDCR01000004.1"/>
</dbReference>
<dbReference type="EMBL" id="BDCR01000004">
    <property type="protein sequence ID" value="GAT64298.1"/>
    <property type="molecule type" value="Genomic_DNA"/>
</dbReference>
<dbReference type="Pfam" id="PF04616">
    <property type="entry name" value="Glyco_hydro_43"/>
    <property type="match status" value="1"/>
</dbReference>
<comment type="similarity">
    <text evidence="1 6">Belongs to the glycosyl hydrolase 43 family.</text>
</comment>
<feature type="active site" description="Proton donor" evidence="4">
    <location>
        <position position="203"/>
    </location>
</feature>
<dbReference type="GO" id="GO:0004553">
    <property type="term" value="F:hydrolase activity, hydrolyzing O-glycosyl compounds"/>
    <property type="evidence" value="ECO:0007669"/>
    <property type="project" value="InterPro"/>
</dbReference>
<dbReference type="InterPro" id="IPR023296">
    <property type="entry name" value="Glyco_hydro_beta-prop_sf"/>
</dbReference>
<dbReference type="SUPFAM" id="SSF75005">
    <property type="entry name" value="Arabinanase/levansucrase/invertase"/>
    <property type="match status" value="1"/>
</dbReference>
<feature type="chain" id="PRO_5007905339" evidence="7">
    <location>
        <begin position="22"/>
        <end position="520"/>
    </location>
</feature>
<dbReference type="InterPro" id="IPR041542">
    <property type="entry name" value="GH43_C2"/>
</dbReference>
<evidence type="ECO:0000256" key="5">
    <source>
        <dbReference type="PIRSR" id="PIRSR606710-2"/>
    </source>
</evidence>
<evidence type="ECO:0000256" key="2">
    <source>
        <dbReference type="ARBA" id="ARBA00022801"/>
    </source>
</evidence>
<dbReference type="AlphaFoldDB" id="A0A171AUM8"/>
<keyword evidence="10" id="KW-1185">Reference proteome</keyword>
<evidence type="ECO:0000256" key="1">
    <source>
        <dbReference type="ARBA" id="ARBA00009865"/>
    </source>
</evidence>
<keyword evidence="3 6" id="KW-0326">Glycosidase</keyword>
<evidence type="ECO:0000259" key="8">
    <source>
        <dbReference type="Pfam" id="PF17851"/>
    </source>
</evidence>
<dbReference type="Gene3D" id="2.115.10.20">
    <property type="entry name" value="Glycosyl hydrolase domain, family 43"/>
    <property type="match status" value="1"/>
</dbReference>
<gene>
    <name evidence="9" type="ORF">PJIAN_4848</name>
</gene>
<evidence type="ECO:0000313" key="9">
    <source>
        <dbReference type="EMBL" id="GAT64298.1"/>
    </source>
</evidence>
<evidence type="ECO:0000256" key="3">
    <source>
        <dbReference type="ARBA" id="ARBA00023295"/>
    </source>
</evidence>
<dbReference type="STRING" id="681398.PJIAN_4848"/>
<keyword evidence="2 6" id="KW-0378">Hydrolase</keyword>
<protein>
    <submittedName>
        <fullName evidence="9">Beta-xylosidase</fullName>
    </submittedName>
</protein>
<feature type="active site" description="Proton acceptor" evidence="4">
    <location>
        <position position="47"/>
    </location>
</feature>
<evidence type="ECO:0000256" key="7">
    <source>
        <dbReference type="SAM" id="SignalP"/>
    </source>
</evidence>
<evidence type="ECO:0000256" key="6">
    <source>
        <dbReference type="RuleBase" id="RU361187"/>
    </source>
</evidence>
<evidence type="ECO:0000313" key="10">
    <source>
        <dbReference type="Proteomes" id="UP000076586"/>
    </source>
</evidence>
<evidence type="ECO:0000256" key="4">
    <source>
        <dbReference type="PIRSR" id="PIRSR606710-1"/>
    </source>
</evidence>
<dbReference type="InterPro" id="IPR013320">
    <property type="entry name" value="ConA-like_dom_sf"/>
</dbReference>
<dbReference type="Gene3D" id="2.60.120.200">
    <property type="match status" value="1"/>
</dbReference>
<dbReference type="GO" id="GO:0005975">
    <property type="term" value="P:carbohydrate metabolic process"/>
    <property type="evidence" value="ECO:0007669"/>
    <property type="project" value="InterPro"/>
</dbReference>
<keyword evidence="7" id="KW-0732">Signal</keyword>
<reference evidence="10" key="2">
    <citation type="journal article" date="2017" name="Genome Announc.">
        <title>Draft genome sequence of Paludibacter jiangxiensis NM7(T), a propionate-producing fermentative bacterium.</title>
        <authorList>
            <person name="Qiu Y.-L."/>
            <person name="Tourlousse D.M."/>
            <person name="Matsuura N."/>
            <person name="Ohashi A."/>
            <person name="Sekiguchi Y."/>
        </authorList>
    </citation>
    <scope>NUCLEOTIDE SEQUENCE [LARGE SCALE GENOMIC DNA]</scope>
    <source>
        <strain evidence="10">NM7</strain>
    </source>
</reference>
<organism evidence="9 10">
    <name type="scientific">Paludibacter jiangxiensis</name>
    <dbReference type="NCBI Taxonomy" id="681398"/>
    <lineage>
        <taxon>Bacteria</taxon>
        <taxon>Pseudomonadati</taxon>
        <taxon>Bacteroidota</taxon>
        <taxon>Bacteroidia</taxon>
        <taxon>Bacteroidales</taxon>
        <taxon>Paludibacteraceae</taxon>
        <taxon>Paludibacter</taxon>
    </lineage>
</organism>
<proteinExistence type="inferred from homology"/>
<name>A0A171AUM8_9BACT</name>
<accession>A0A171AUM8</accession>
<dbReference type="InterPro" id="IPR006710">
    <property type="entry name" value="Glyco_hydro_43"/>
</dbReference>